<proteinExistence type="predicted"/>
<feature type="transmembrane region" description="Helical" evidence="1">
    <location>
        <begin position="21"/>
        <end position="40"/>
    </location>
</feature>
<keyword evidence="3" id="KW-1185">Reference proteome</keyword>
<dbReference type="AlphaFoldDB" id="A0A6B8W5U1"/>
<dbReference type="EMBL" id="CP046455">
    <property type="protein sequence ID" value="QGU07951.1"/>
    <property type="molecule type" value="Genomic_DNA"/>
</dbReference>
<feature type="transmembrane region" description="Helical" evidence="1">
    <location>
        <begin position="55"/>
        <end position="78"/>
    </location>
</feature>
<dbReference type="Proteomes" id="UP000424462">
    <property type="component" value="Chromosome"/>
</dbReference>
<evidence type="ECO:0000313" key="3">
    <source>
        <dbReference type="Proteomes" id="UP000424462"/>
    </source>
</evidence>
<keyword evidence="1" id="KW-0472">Membrane</keyword>
<evidence type="ECO:0000313" key="2">
    <source>
        <dbReference type="EMBL" id="QGU07951.1"/>
    </source>
</evidence>
<dbReference type="KEGG" id="cok:COCCU_10160"/>
<name>A0A6B8W5U1_9CORY</name>
<dbReference type="RefSeq" id="WP_156231384.1">
    <property type="nucleotide sequence ID" value="NZ_CP046455.1"/>
</dbReference>
<gene>
    <name evidence="2" type="ORF">COCCU_10160</name>
</gene>
<reference evidence="2 3" key="1">
    <citation type="submission" date="2019-11" db="EMBL/GenBank/DDBJ databases">
        <title>Complete genome sequence of Corynebacterium kalinowskii 1959, a novel Corynebacterium species isolated from soil of a small paddock in Vilsendorf, Germany.</title>
        <authorList>
            <person name="Schaffert L."/>
            <person name="Ruwe M."/>
            <person name="Milse J."/>
            <person name="Hanuschka K."/>
            <person name="Ortseifen V."/>
            <person name="Droste J."/>
            <person name="Brandt D."/>
            <person name="Schlueter L."/>
            <person name="Kutter Y."/>
            <person name="Vinke S."/>
            <person name="Viehoefer P."/>
            <person name="Jacob L."/>
            <person name="Luebke N.-C."/>
            <person name="Schulte-Berndt E."/>
            <person name="Hain C."/>
            <person name="Linder M."/>
            <person name="Schmidt P."/>
            <person name="Wollenschlaeger L."/>
            <person name="Luttermann T."/>
            <person name="Thieme E."/>
            <person name="Hassa J."/>
            <person name="Haak M."/>
            <person name="Wittchen M."/>
            <person name="Mentz A."/>
            <person name="Persicke M."/>
            <person name="Busche T."/>
            <person name="Ruckert C."/>
        </authorList>
    </citation>
    <scope>NUCLEOTIDE SEQUENCE [LARGE SCALE GENOMIC DNA]</scope>
    <source>
        <strain evidence="2 3">2039</strain>
    </source>
</reference>
<keyword evidence="1" id="KW-1133">Transmembrane helix</keyword>
<evidence type="ECO:0000256" key="1">
    <source>
        <dbReference type="SAM" id="Phobius"/>
    </source>
</evidence>
<protein>
    <submittedName>
        <fullName evidence="2">Uncharacterized protein</fullName>
    </submittedName>
</protein>
<organism evidence="2 3">
    <name type="scientific">Corynebacterium occultum</name>
    <dbReference type="NCBI Taxonomy" id="2675219"/>
    <lineage>
        <taxon>Bacteria</taxon>
        <taxon>Bacillati</taxon>
        <taxon>Actinomycetota</taxon>
        <taxon>Actinomycetes</taxon>
        <taxon>Mycobacteriales</taxon>
        <taxon>Corynebacteriaceae</taxon>
        <taxon>Corynebacterium</taxon>
    </lineage>
</organism>
<accession>A0A6B8W5U1</accession>
<keyword evidence="1" id="KW-0812">Transmembrane</keyword>
<sequence precursor="true">MTTRSPITVRRRAAALARSRAVAVCIIFVVLLLPILYGLLTERSRQSSGTWQNAYAIAALAPALGITAAVLSLAVVLYRRSRPILEIGEVVKIPHSGVSFPLEELDTVQLWSRGATYITLLPDHVPERVPHFLKQVASYSVRLPDDVTPRPFELTELIKARRGEVQIDKLGVL</sequence>